<dbReference type="EMBL" id="LR798314">
    <property type="protein sequence ID" value="CAB5222851.1"/>
    <property type="molecule type" value="Genomic_DNA"/>
</dbReference>
<proteinExistence type="predicted"/>
<accession>A0A6J7WXU8</accession>
<protein>
    <submittedName>
        <fullName evidence="1">Uncharacterized protein</fullName>
    </submittedName>
</protein>
<name>A0A6J7WXU8_9CAUD</name>
<sequence>MSESMQKEIDAVVDELSPQPGQIGILTTHELRAHLRMAATKGTLIGWAGAEKLTSARYKQDYDNLSQHCKQLELEIMELKR</sequence>
<evidence type="ECO:0000313" key="1">
    <source>
        <dbReference type="EMBL" id="CAB5222851.1"/>
    </source>
</evidence>
<gene>
    <name evidence="1" type="ORF">UFOVP377_37</name>
</gene>
<reference evidence="1" key="1">
    <citation type="submission" date="2020-05" db="EMBL/GenBank/DDBJ databases">
        <authorList>
            <person name="Chiriac C."/>
            <person name="Salcher M."/>
            <person name="Ghai R."/>
            <person name="Kavagutti S V."/>
        </authorList>
    </citation>
    <scope>NUCLEOTIDE SEQUENCE</scope>
</reference>
<organism evidence="1">
    <name type="scientific">uncultured Caudovirales phage</name>
    <dbReference type="NCBI Taxonomy" id="2100421"/>
    <lineage>
        <taxon>Viruses</taxon>
        <taxon>Duplodnaviria</taxon>
        <taxon>Heunggongvirae</taxon>
        <taxon>Uroviricota</taxon>
        <taxon>Caudoviricetes</taxon>
        <taxon>Peduoviridae</taxon>
        <taxon>Maltschvirus</taxon>
        <taxon>Maltschvirus maltsch</taxon>
    </lineage>
</organism>